<protein>
    <submittedName>
        <fullName evidence="2">Protein-glutamate O-methyltransferase CheR</fullName>
    </submittedName>
</protein>
<accession>A0A7G8BL74</accession>
<dbReference type="RefSeq" id="WP_186744613.1">
    <property type="nucleotide sequence ID" value="NZ_CP060394.1"/>
</dbReference>
<reference evidence="2 3" key="1">
    <citation type="submission" date="2020-08" db="EMBL/GenBank/DDBJ databases">
        <title>Edaphobacter telluris sp. nov. and Acidobacterium dinghuensis sp. nov., two acidobacteria isolated from forest soil.</title>
        <authorList>
            <person name="Fu J."/>
            <person name="Qiu L."/>
        </authorList>
    </citation>
    <scope>NUCLEOTIDE SEQUENCE [LARGE SCALE GENOMIC DNA]</scope>
    <source>
        <strain evidence="2">4Y35</strain>
    </source>
</reference>
<dbReference type="SMART" id="SM00138">
    <property type="entry name" value="MeTrc"/>
    <property type="match status" value="1"/>
</dbReference>
<proteinExistence type="predicted"/>
<evidence type="ECO:0000259" key="1">
    <source>
        <dbReference type="PROSITE" id="PS50123"/>
    </source>
</evidence>
<dbReference type="PRINTS" id="PR00996">
    <property type="entry name" value="CHERMTFRASE"/>
</dbReference>
<keyword evidence="3" id="KW-1185">Reference proteome</keyword>
<dbReference type="Proteomes" id="UP000515312">
    <property type="component" value="Chromosome"/>
</dbReference>
<organism evidence="2 3">
    <name type="scientific">Alloacidobacterium dinghuense</name>
    <dbReference type="NCBI Taxonomy" id="2763107"/>
    <lineage>
        <taxon>Bacteria</taxon>
        <taxon>Pseudomonadati</taxon>
        <taxon>Acidobacteriota</taxon>
        <taxon>Terriglobia</taxon>
        <taxon>Terriglobales</taxon>
        <taxon>Acidobacteriaceae</taxon>
        <taxon>Alloacidobacterium</taxon>
    </lineage>
</organism>
<keyword evidence="2" id="KW-0489">Methyltransferase</keyword>
<dbReference type="Gene3D" id="3.40.50.150">
    <property type="entry name" value="Vaccinia Virus protein VP39"/>
    <property type="match status" value="1"/>
</dbReference>
<gene>
    <name evidence="2" type="ORF">H7849_04850</name>
</gene>
<dbReference type="InterPro" id="IPR029063">
    <property type="entry name" value="SAM-dependent_MTases_sf"/>
</dbReference>
<dbReference type="InterPro" id="IPR050903">
    <property type="entry name" value="Bact_Chemotaxis_MeTrfase"/>
</dbReference>
<feature type="domain" description="CheR-type methyltransferase" evidence="1">
    <location>
        <begin position="1"/>
        <end position="249"/>
    </location>
</feature>
<keyword evidence="2" id="KW-0808">Transferase</keyword>
<dbReference type="EMBL" id="CP060394">
    <property type="protein sequence ID" value="QNI33294.1"/>
    <property type="molecule type" value="Genomic_DNA"/>
</dbReference>
<evidence type="ECO:0000313" key="2">
    <source>
        <dbReference type="EMBL" id="QNI33294.1"/>
    </source>
</evidence>
<dbReference type="AlphaFoldDB" id="A0A7G8BL74"/>
<dbReference type="GO" id="GO:0008757">
    <property type="term" value="F:S-adenosylmethionine-dependent methyltransferase activity"/>
    <property type="evidence" value="ECO:0007669"/>
    <property type="project" value="InterPro"/>
</dbReference>
<name>A0A7G8BL74_9BACT</name>
<dbReference type="InterPro" id="IPR022642">
    <property type="entry name" value="CheR_C"/>
</dbReference>
<dbReference type="Pfam" id="PF01739">
    <property type="entry name" value="CheR"/>
    <property type="match status" value="1"/>
</dbReference>
<dbReference type="PROSITE" id="PS50123">
    <property type="entry name" value="CHER"/>
    <property type="match status" value="1"/>
</dbReference>
<sequence length="271" mass="31677">MPSTETDYSFLRKFIQSRSENILDPSRNDIFDARLYRLLQVHGMSGIDDLVRRLRLAADPMLDQAVVEAMTINETSFFRDQAPFELLRNELLPRLIERRGLQRSLRFWSAACSSGQEAYSLAMLIRYHFPQIAEWKIEIVGTDIHADMIRRAQSGRYQRMEINRGLPARLLLKYFTRDDDEWEVTPELRSLCHFQQRNLSHTLPALDVYDGILMRNVLFYFSDATRKRVLQNVHVALQSDGFLILGSSEQPAQLDLWQPALDDKTCYYSPR</sequence>
<dbReference type="KEGG" id="adin:H7849_04850"/>
<dbReference type="GO" id="GO:0032259">
    <property type="term" value="P:methylation"/>
    <property type="evidence" value="ECO:0007669"/>
    <property type="project" value="UniProtKB-KW"/>
</dbReference>
<evidence type="ECO:0000313" key="3">
    <source>
        <dbReference type="Proteomes" id="UP000515312"/>
    </source>
</evidence>
<dbReference type="PANTHER" id="PTHR24422:SF21">
    <property type="entry name" value="CHEMOTAXIS PROTEIN METHYLTRANSFERASE 1"/>
    <property type="match status" value="1"/>
</dbReference>
<dbReference type="InterPro" id="IPR000780">
    <property type="entry name" value="CheR_MeTrfase"/>
</dbReference>
<dbReference type="SUPFAM" id="SSF53335">
    <property type="entry name" value="S-adenosyl-L-methionine-dependent methyltransferases"/>
    <property type="match status" value="1"/>
</dbReference>
<dbReference type="PANTHER" id="PTHR24422">
    <property type="entry name" value="CHEMOTAXIS PROTEIN METHYLTRANSFERASE"/>
    <property type="match status" value="1"/>
</dbReference>
<dbReference type="SUPFAM" id="SSF47757">
    <property type="entry name" value="Chemotaxis receptor methyltransferase CheR, N-terminal domain"/>
    <property type="match status" value="1"/>
</dbReference>